<keyword evidence="2" id="KW-1185">Reference proteome</keyword>
<gene>
    <name evidence="1" type="ORF">MRB53_007189</name>
</gene>
<accession>A0ACC2MJ73</accession>
<protein>
    <submittedName>
        <fullName evidence="1">Uncharacterized protein</fullName>
    </submittedName>
</protein>
<organism evidence="1 2">
    <name type="scientific">Persea americana</name>
    <name type="common">Avocado</name>
    <dbReference type="NCBI Taxonomy" id="3435"/>
    <lineage>
        <taxon>Eukaryota</taxon>
        <taxon>Viridiplantae</taxon>
        <taxon>Streptophyta</taxon>
        <taxon>Embryophyta</taxon>
        <taxon>Tracheophyta</taxon>
        <taxon>Spermatophyta</taxon>
        <taxon>Magnoliopsida</taxon>
        <taxon>Magnoliidae</taxon>
        <taxon>Laurales</taxon>
        <taxon>Lauraceae</taxon>
        <taxon>Persea</taxon>
    </lineage>
</organism>
<dbReference type="EMBL" id="CM056810">
    <property type="protein sequence ID" value="KAJ8645441.1"/>
    <property type="molecule type" value="Genomic_DNA"/>
</dbReference>
<evidence type="ECO:0000313" key="1">
    <source>
        <dbReference type="EMBL" id="KAJ8645441.1"/>
    </source>
</evidence>
<evidence type="ECO:0000313" key="2">
    <source>
        <dbReference type="Proteomes" id="UP001234297"/>
    </source>
</evidence>
<name>A0ACC2MJ73_PERAE</name>
<comment type="caution">
    <text evidence="1">The sequence shown here is derived from an EMBL/GenBank/DDBJ whole genome shotgun (WGS) entry which is preliminary data.</text>
</comment>
<proteinExistence type="predicted"/>
<reference evidence="1 2" key="1">
    <citation type="journal article" date="2022" name="Hortic Res">
        <title>A haplotype resolved chromosomal level avocado genome allows analysis of novel avocado genes.</title>
        <authorList>
            <person name="Nath O."/>
            <person name="Fletcher S.J."/>
            <person name="Hayward A."/>
            <person name="Shaw L.M."/>
            <person name="Masouleh A.K."/>
            <person name="Furtado A."/>
            <person name="Henry R.J."/>
            <person name="Mitter N."/>
        </authorList>
    </citation>
    <scope>NUCLEOTIDE SEQUENCE [LARGE SCALE GENOMIC DNA]</scope>
    <source>
        <strain evidence="2">cv. Hass</strain>
    </source>
</reference>
<dbReference type="Proteomes" id="UP001234297">
    <property type="component" value="Chromosome 2"/>
</dbReference>
<sequence>MEKTGLVFLPSPGVSHLISAVVLGKRLLDKQPCFSITVLLMNLHIPSIKHATATASYIQSLTASHPRIHFIDVPLIDFPFKNIHNLVAFISLFIDKHKSFIEEAIKRTSCSSSPPATALIIDLFSTTMIEVGKELGIPTYLYFTSGAALLGLMLYLQH</sequence>